<dbReference type="Pfam" id="PF12295">
    <property type="entry name" value="Symplekin_C"/>
    <property type="match status" value="1"/>
</dbReference>
<keyword evidence="3" id="KW-0539">Nucleus</keyword>
<feature type="domain" description="Symplekin/Pta1 N-terminal" evidence="5">
    <location>
        <begin position="126"/>
        <end position="304"/>
    </location>
</feature>
<dbReference type="Gene3D" id="1.25.10.10">
    <property type="entry name" value="Leucine-rich Repeat Variant"/>
    <property type="match status" value="1"/>
</dbReference>
<gene>
    <name evidence="8" type="primary">LOC106467391</name>
</gene>
<feature type="region of interest" description="Disordered" evidence="4">
    <location>
        <begin position="1"/>
        <end position="32"/>
    </location>
</feature>
<keyword evidence="2" id="KW-0507">mRNA processing</keyword>
<evidence type="ECO:0000259" key="5">
    <source>
        <dbReference type="Pfam" id="PF11935"/>
    </source>
</evidence>
<dbReference type="InterPro" id="IPR021850">
    <property type="entry name" value="Symplekin/Pta1"/>
</dbReference>
<feature type="domain" description="Symplekin C-terminal" evidence="6">
    <location>
        <begin position="749"/>
        <end position="928"/>
    </location>
</feature>
<evidence type="ECO:0000256" key="4">
    <source>
        <dbReference type="SAM" id="MobiDB-lite"/>
    </source>
</evidence>
<proteinExistence type="predicted"/>
<dbReference type="Pfam" id="PF11935">
    <property type="entry name" value="SYMPK_PTA1_N"/>
    <property type="match status" value="1"/>
</dbReference>
<evidence type="ECO:0000313" key="8">
    <source>
        <dbReference type="RefSeq" id="XP_022252074.1"/>
    </source>
</evidence>
<dbReference type="PANTHER" id="PTHR15245">
    <property type="entry name" value="SYMPLEKIN-RELATED"/>
    <property type="match status" value="1"/>
</dbReference>
<sequence>MSRRPVSTESRRSTAAQFFMDEDENLEPEPPRSTYDRVVNLLNEAAASSWESQKVSNLRQVQELVVHKEPNLLDNFLDEMLAFQNDKSTDVRKVVVGFVEEACKKDPDVLPKVVANLNMMLSDESVVIQKRVIQAATRLYKVTLKWLCKAKVVDDIMESTWTYMCQLKSRIVSLLDCENDGVRTHTVKFLEMLVITQTYPDPDFPCKEKEVTLSDIPLTLKIARPRKLQEEARQMFETLVIFHGTQHISSVNLMACMQTLSLIAKQRPRFMSQVVQALEALHANLPPTLAKSQVSSVRKHLKITKNMPGAEELGKRQRRDQDDDGEQQSYKKMKIEEEKEEEEDEEEEDEEEEKPLRISKAATNTAIDITAEDLVSRLVSVNVTDLVLISMLSLPDTMPAHFQASYTPISVAGTEGQIKHLARLISTQMTAAGIGKGVEEMMLSVTEPEEEDDGGTSPKHTIATVVGGQRISKKKDKTPLTLLPTGTQSKGARRLKQLNLAEITKPLSQEQKENMAISAFGRIIDAERNAAEGGVSQVRRRVLASLATQFRGKVAEMLEEFIFQDIRNRFEIGLTWLYEEYATYQGFNQLSQLPGTPTLDDYNNCLGSLISGLLEKADQKDRDILFVRTNISYQKFKKHLPTGWSEESTKQWLHLYLTLLPVNHKLIHDLASVYVGTVADVKRTILRALEAPVKGMGMSSPELLLLVENCLKGAETLVTRIIHILTDKAPPSAELVARVRDLYHKRVPDVRFLIPVLNGLSKKEVIAALPKLIKLNPIVVKEVFNRLLGTHADAGTSFTSPLTPAELLIALHNIDPAKCDMKTIIKATGLCFAQKQIYTQEVLAVVMQQLMEQSPLPTLLMRTVIQSLSLYPRLIGFVMNILQRLILKQVWKQKKVWEGFIKCCQRTKPQSFQVLLQLPPQQLLNVFETSPELQDPLLQHVLSFTDHQKAHIPQAIINILFGSEDEQQEEPGTSSLSNLSLAPQESLITLQNNEPPPPGHESTLPLTLTIKTEADF</sequence>
<dbReference type="InterPro" id="IPR011989">
    <property type="entry name" value="ARM-like"/>
</dbReference>
<accession>A0ABM1T868</accession>
<evidence type="ECO:0000259" key="6">
    <source>
        <dbReference type="Pfam" id="PF12295"/>
    </source>
</evidence>
<keyword evidence="7" id="KW-1185">Reference proteome</keyword>
<dbReference type="RefSeq" id="XP_022252074.1">
    <property type="nucleotide sequence ID" value="XM_022396366.1"/>
</dbReference>
<dbReference type="PANTHER" id="PTHR15245:SF20">
    <property type="entry name" value="SYMPLEKIN"/>
    <property type="match status" value="1"/>
</dbReference>
<dbReference type="SUPFAM" id="SSF48371">
    <property type="entry name" value="ARM repeat"/>
    <property type="match status" value="1"/>
</dbReference>
<protein>
    <submittedName>
        <fullName evidence="8">Symplekin-like</fullName>
    </submittedName>
</protein>
<feature type="region of interest" description="Disordered" evidence="4">
    <location>
        <begin position="303"/>
        <end position="356"/>
    </location>
</feature>
<feature type="compositionally biased region" description="Polar residues" evidence="4">
    <location>
        <begin position="1"/>
        <end position="16"/>
    </location>
</feature>
<dbReference type="Proteomes" id="UP000694941">
    <property type="component" value="Unplaced"/>
</dbReference>
<name>A0ABM1T868_LIMPO</name>
<evidence type="ECO:0000256" key="1">
    <source>
        <dbReference type="ARBA" id="ARBA00004123"/>
    </source>
</evidence>
<comment type="subcellular location">
    <subcellularLocation>
        <location evidence="1">Nucleus</location>
    </subcellularLocation>
</comment>
<dbReference type="InterPro" id="IPR032460">
    <property type="entry name" value="Symplekin/Pta1_N"/>
</dbReference>
<evidence type="ECO:0000313" key="7">
    <source>
        <dbReference type="Proteomes" id="UP000694941"/>
    </source>
</evidence>
<dbReference type="InterPro" id="IPR022075">
    <property type="entry name" value="Symplekin_C"/>
</dbReference>
<feature type="compositionally biased region" description="Acidic residues" evidence="4">
    <location>
        <begin position="338"/>
        <end position="353"/>
    </location>
</feature>
<dbReference type="GeneID" id="106467391"/>
<dbReference type="InterPro" id="IPR016024">
    <property type="entry name" value="ARM-type_fold"/>
</dbReference>
<feature type="compositionally biased region" description="Basic and acidic residues" evidence="4">
    <location>
        <begin position="312"/>
        <end position="321"/>
    </location>
</feature>
<reference evidence="8" key="1">
    <citation type="submission" date="2025-08" db="UniProtKB">
        <authorList>
            <consortium name="RefSeq"/>
        </authorList>
    </citation>
    <scope>IDENTIFICATION</scope>
    <source>
        <tissue evidence="8">Muscle</tissue>
    </source>
</reference>
<organism evidence="7 8">
    <name type="scientific">Limulus polyphemus</name>
    <name type="common">Atlantic horseshoe crab</name>
    <dbReference type="NCBI Taxonomy" id="6850"/>
    <lineage>
        <taxon>Eukaryota</taxon>
        <taxon>Metazoa</taxon>
        <taxon>Ecdysozoa</taxon>
        <taxon>Arthropoda</taxon>
        <taxon>Chelicerata</taxon>
        <taxon>Merostomata</taxon>
        <taxon>Xiphosura</taxon>
        <taxon>Limulidae</taxon>
        <taxon>Limulus</taxon>
    </lineage>
</organism>
<evidence type="ECO:0000256" key="3">
    <source>
        <dbReference type="ARBA" id="ARBA00023242"/>
    </source>
</evidence>
<evidence type="ECO:0000256" key="2">
    <source>
        <dbReference type="ARBA" id="ARBA00022664"/>
    </source>
</evidence>